<dbReference type="Proteomes" id="UP000237000">
    <property type="component" value="Unassembled WGS sequence"/>
</dbReference>
<accession>A0A2P5EPL3</accession>
<dbReference type="AlphaFoldDB" id="A0A2P5EPL3"/>
<gene>
    <name evidence="1" type="ORF">TorRG33x02_166650</name>
</gene>
<dbReference type="OrthoDB" id="537915at2759"/>
<keyword evidence="2" id="KW-1185">Reference proteome</keyword>
<comment type="caution">
    <text evidence="1">The sequence shown here is derived from an EMBL/GenBank/DDBJ whole genome shotgun (WGS) entry which is preliminary data.</text>
</comment>
<dbReference type="EMBL" id="JXTC01000116">
    <property type="protein sequence ID" value="PON87487.1"/>
    <property type="molecule type" value="Genomic_DNA"/>
</dbReference>
<evidence type="ECO:0000313" key="1">
    <source>
        <dbReference type="EMBL" id="PON87487.1"/>
    </source>
</evidence>
<protein>
    <submittedName>
        <fullName evidence="1">Uncharacterized protein</fullName>
    </submittedName>
</protein>
<proteinExistence type="predicted"/>
<dbReference type="InParanoid" id="A0A2P5EPL3"/>
<organism evidence="1 2">
    <name type="scientific">Trema orientale</name>
    <name type="common">Charcoal tree</name>
    <name type="synonym">Celtis orientalis</name>
    <dbReference type="NCBI Taxonomy" id="63057"/>
    <lineage>
        <taxon>Eukaryota</taxon>
        <taxon>Viridiplantae</taxon>
        <taxon>Streptophyta</taxon>
        <taxon>Embryophyta</taxon>
        <taxon>Tracheophyta</taxon>
        <taxon>Spermatophyta</taxon>
        <taxon>Magnoliopsida</taxon>
        <taxon>eudicotyledons</taxon>
        <taxon>Gunneridae</taxon>
        <taxon>Pentapetalae</taxon>
        <taxon>rosids</taxon>
        <taxon>fabids</taxon>
        <taxon>Rosales</taxon>
        <taxon>Cannabaceae</taxon>
        <taxon>Trema</taxon>
    </lineage>
</organism>
<name>A0A2P5EPL3_TREOI</name>
<sequence length="93" mass="10560">MKRGIESDCQTSFMDHLHENLAASKLEMELVCREEDQDYIDKINELHDYLDMVMNMVKPGCSEQVLKVALGHMSSLVNTLSFMSLTAKLHASL</sequence>
<reference evidence="2" key="1">
    <citation type="submission" date="2016-06" db="EMBL/GenBank/DDBJ databases">
        <title>Parallel loss of symbiosis genes in relatives of nitrogen-fixing non-legume Parasponia.</title>
        <authorList>
            <person name="Van Velzen R."/>
            <person name="Holmer R."/>
            <person name="Bu F."/>
            <person name="Rutten L."/>
            <person name="Van Zeijl A."/>
            <person name="Liu W."/>
            <person name="Santuari L."/>
            <person name="Cao Q."/>
            <person name="Sharma T."/>
            <person name="Shen D."/>
            <person name="Roswanjaya Y."/>
            <person name="Wardhani T."/>
            <person name="Kalhor M.S."/>
            <person name="Jansen J."/>
            <person name="Van den Hoogen J."/>
            <person name="Gungor B."/>
            <person name="Hartog M."/>
            <person name="Hontelez J."/>
            <person name="Verver J."/>
            <person name="Yang W.-C."/>
            <person name="Schijlen E."/>
            <person name="Repin R."/>
            <person name="Schilthuizen M."/>
            <person name="Schranz E."/>
            <person name="Heidstra R."/>
            <person name="Miyata K."/>
            <person name="Fedorova E."/>
            <person name="Kohlen W."/>
            <person name="Bisseling T."/>
            <person name="Smit S."/>
            <person name="Geurts R."/>
        </authorList>
    </citation>
    <scope>NUCLEOTIDE SEQUENCE [LARGE SCALE GENOMIC DNA]</scope>
    <source>
        <strain evidence="2">cv. RG33-2</strain>
    </source>
</reference>
<evidence type="ECO:0000313" key="2">
    <source>
        <dbReference type="Proteomes" id="UP000237000"/>
    </source>
</evidence>
<dbReference type="STRING" id="63057.A0A2P5EPL3"/>